<name>A0A6G0XMF6_9STRA</name>
<evidence type="ECO:0000313" key="3">
    <source>
        <dbReference type="Proteomes" id="UP000481153"/>
    </source>
</evidence>
<feature type="transmembrane region" description="Helical" evidence="1">
    <location>
        <begin position="171"/>
        <end position="192"/>
    </location>
</feature>
<keyword evidence="1" id="KW-1133">Transmembrane helix</keyword>
<dbReference type="EMBL" id="VJMJ01000036">
    <property type="protein sequence ID" value="KAF0741574.1"/>
    <property type="molecule type" value="Genomic_DNA"/>
</dbReference>
<feature type="transmembrane region" description="Helical" evidence="1">
    <location>
        <begin position="145"/>
        <end position="165"/>
    </location>
</feature>
<evidence type="ECO:0000313" key="2">
    <source>
        <dbReference type="EMBL" id="KAF0741574.1"/>
    </source>
</evidence>
<evidence type="ECO:0000256" key="1">
    <source>
        <dbReference type="SAM" id="Phobius"/>
    </source>
</evidence>
<sequence length="222" mass="24320">MSRQSAIRKMVLINVVAPLVIYNIASKHTSQSKALLLSGIPPAADAMYTMITQRRIDILSSLTVVSIALSAVIATLTNDAKLLLVKDSIFTFIIGATFWISTVCGKEDLIWACNRQLRGPEAKDELDAKYAKPEARARSHFHCRVWGSGLLMEAAIRVALVYLISVDAMAYVSPILMIAAFASLGLWMKWYVGQARQEISARSKAVQPAPDNSYVKTTSSTV</sequence>
<dbReference type="AlphaFoldDB" id="A0A6G0XMF6"/>
<dbReference type="NCBIfam" id="NF041646">
    <property type="entry name" value="VC0807_fam"/>
    <property type="match status" value="1"/>
</dbReference>
<keyword evidence="1" id="KW-0472">Membrane</keyword>
<reference evidence="2 3" key="1">
    <citation type="submission" date="2019-07" db="EMBL/GenBank/DDBJ databases">
        <title>Genomics analysis of Aphanomyces spp. identifies a new class of oomycete effector associated with host adaptation.</title>
        <authorList>
            <person name="Gaulin E."/>
        </authorList>
    </citation>
    <scope>NUCLEOTIDE SEQUENCE [LARGE SCALE GENOMIC DNA]</scope>
    <source>
        <strain evidence="2 3">ATCC 201684</strain>
    </source>
</reference>
<feature type="transmembrane region" description="Helical" evidence="1">
    <location>
        <begin position="56"/>
        <end position="76"/>
    </location>
</feature>
<organism evidence="2 3">
    <name type="scientific">Aphanomyces euteiches</name>
    <dbReference type="NCBI Taxonomy" id="100861"/>
    <lineage>
        <taxon>Eukaryota</taxon>
        <taxon>Sar</taxon>
        <taxon>Stramenopiles</taxon>
        <taxon>Oomycota</taxon>
        <taxon>Saprolegniomycetes</taxon>
        <taxon>Saprolegniales</taxon>
        <taxon>Verrucalvaceae</taxon>
        <taxon>Aphanomyces</taxon>
    </lineage>
</organism>
<dbReference type="Proteomes" id="UP000481153">
    <property type="component" value="Unassembled WGS sequence"/>
</dbReference>
<proteinExistence type="predicted"/>
<dbReference type="VEuPathDB" id="FungiDB:AeMF1_012360"/>
<accession>A0A6G0XMF6</accession>
<keyword evidence="3" id="KW-1185">Reference proteome</keyword>
<protein>
    <submittedName>
        <fullName evidence="2">Uncharacterized protein</fullName>
    </submittedName>
</protein>
<feature type="transmembrane region" description="Helical" evidence="1">
    <location>
        <begin position="88"/>
        <end position="105"/>
    </location>
</feature>
<comment type="caution">
    <text evidence="2">The sequence shown here is derived from an EMBL/GenBank/DDBJ whole genome shotgun (WGS) entry which is preliminary data.</text>
</comment>
<keyword evidence="1" id="KW-0812">Transmembrane</keyword>
<gene>
    <name evidence="2" type="ORF">Ae201684_003255</name>
</gene>